<sequence>MQDGQEGGLLGVLWSDPDGGQRYTSGPLCNWSTISVGAVASCMPCLILAMVFVLSASPLPFSPPLVIDTTVYGDRNRGACGIKGVHPT</sequence>
<dbReference type="EMBL" id="HBJA01100280">
    <property type="protein sequence ID" value="CAE0823370.1"/>
    <property type="molecule type" value="Transcribed_RNA"/>
</dbReference>
<protein>
    <submittedName>
        <fullName evidence="2">Uncharacterized protein</fullName>
    </submittedName>
</protein>
<proteinExistence type="predicted"/>
<name>A0A7S4G2R0_9EUGL</name>
<keyword evidence="1" id="KW-1133">Transmembrane helix</keyword>
<gene>
    <name evidence="2" type="ORF">EGYM00163_LOCUS34572</name>
</gene>
<organism evidence="2">
    <name type="scientific">Eutreptiella gymnastica</name>
    <dbReference type="NCBI Taxonomy" id="73025"/>
    <lineage>
        <taxon>Eukaryota</taxon>
        <taxon>Discoba</taxon>
        <taxon>Euglenozoa</taxon>
        <taxon>Euglenida</taxon>
        <taxon>Spirocuta</taxon>
        <taxon>Euglenophyceae</taxon>
        <taxon>Eutreptiales</taxon>
        <taxon>Eutreptiaceae</taxon>
        <taxon>Eutreptiella</taxon>
    </lineage>
</organism>
<dbReference type="AlphaFoldDB" id="A0A7S4G2R0"/>
<evidence type="ECO:0000313" key="2">
    <source>
        <dbReference type="EMBL" id="CAE0823370.1"/>
    </source>
</evidence>
<reference evidence="2" key="1">
    <citation type="submission" date="2021-01" db="EMBL/GenBank/DDBJ databases">
        <authorList>
            <person name="Corre E."/>
            <person name="Pelletier E."/>
            <person name="Niang G."/>
            <person name="Scheremetjew M."/>
            <person name="Finn R."/>
            <person name="Kale V."/>
            <person name="Holt S."/>
            <person name="Cochrane G."/>
            <person name="Meng A."/>
            <person name="Brown T."/>
            <person name="Cohen L."/>
        </authorList>
    </citation>
    <scope>NUCLEOTIDE SEQUENCE</scope>
    <source>
        <strain evidence="2">CCMP1594</strain>
    </source>
</reference>
<feature type="transmembrane region" description="Helical" evidence="1">
    <location>
        <begin position="31"/>
        <end position="54"/>
    </location>
</feature>
<keyword evidence="1" id="KW-0472">Membrane</keyword>
<evidence type="ECO:0000256" key="1">
    <source>
        <dbReference type="SAM" id="Phobius"/>
    </source>
</evidence>
<accession>A0A7S4G2R0</accession>
<keyword evidence="1" id="KW-0812">Transmembrane</keyword>